<evidence type="ECO:0000256" key="1">
    <source>
        <dbReference type="SAM" id="Phobius"/>
    </source>
</evidence>
<organism evidence="2 3">
    <name type="scientific">Plasmodium yoelii 17X</name>
    <dbReference type="NCBI Taxonomy" id="1323249"/>
    <lineage>
        <taxon>Eukaryota</taxon>
        <taxon>Sar</taxon>
        <taxon>Alveolata</taxon>
        <taxon>Apicomplexa</taxon>
        <taxon>Aconoidasida</taxon>
        <taxon>Haemosporida</taxon>
        <taxon>Plasmodiidae</taxon>
        <taxon>Plasmodium</taxon>
        <taxon>Plasmodium (Vinckeia)</taxon>
    </lineage>
</organism>
<dbReference type="Pfam" id="PF06022">
    <property type="entry name" value="Cir_Bir_Yir"/>
    <property type="match status" value="1"/>
</dbReference>
<keyword evidence="1" id="KW-1133">Transmembrane helix</keyword>
<dbReference type="OrthoDB" id="373191at2759"/>
<reference evidence="2 3" key="1">
    <citation type="submission" date="2013-11" db="EMBL/GenBank/DDBJ databases">
        <title>The Genome Sequence of Plasmodium yoelii 17X.</title>
        <authorList>
            <consortium name="The Broad Institute Genomics Platform"/>
            <consortium name="The Broad Institute Genome Sequencing Center for Infectious Disease"/>
            <person name="Neafsey D."/>
            <person name="Adams J."/>
            <person name="Walker B."/>
            <person name="Young S.K."/>
            <person name="Zeng Q."/>
            <person name="Gargeya S."/>
            <person name="Fitzgerald M."/>
            <person name="Haas B."/>
            <person name="Abouelleil A."/>
            <person name="Alvarado L."/>
            <person name="Chapman S.B."/>
            <person name="Gainer-Dewar J."/>
            <person name="Goldberg J."/>
            <person name="Griggs A."/>
            <person name="Gujja S."/>
            <person name="Hansen M."/>
            <person name="Howarth C."/>
            <person name="Imamovic A."/>
            <person name="Ireland A."/>
            <person name="Larimer J."/>
            <person name="McCowan C."/>
            <person name="Murphy C."/>
            <person name="Pearson M."/>
            <person name="Poon T.W."/>
            <person name="Priest M."/>
            <person name="Roberts A."/>
            <person name="Saif S."/>
            <person name="Shea T."/>
            <person name="Sykes S."/>
            <person name="Wortman J."/>
            <person name="Nusbaum C."/>
            <person name="Birren B."/>
        </authorList>
    </citation>
    <scope>NUCLEOTIDE SEQUENCE [LARGE SCALE GENOMIC DNA]</scope>
    <source>
        <strain evidence="2 3">17X</strain>
    </source>
</reference>
<keyword evidence="3" id="KW-1185">Reference proteome</keyword>
<name>V7PM71_PLAYE</name>
<dbReference type="AlphaFoldDB" id="V7PM71"/>
<sequence length="362" mass="42566">MNNSTFKDLFNFINTGSVLIVVLNLGNDAKCNNVTYFVIVIILEKTALYIIRNNNTTILLFYIKLIIEKLIIYLTTDSCYIRVKCNRFRAVRNWFPDILSRDGKYQFNSYNSHSFCNNINCKTDIDKINAACLWLFEAIFFDSYSFNKYAKNNINMVEYIMIWLSYILSLKKDNSINNLKEFYDQYINNGKEYTKPITGVEDYYSSYKDLMDKKKGLMSIDIKDISKFYDAFKLLCEICTEIDANTSNCPKYLQKAKEFAKKYDDLNENYNNTKGSPYNKVLSTLSNDYNNLKNKCNHFPSLPTFSRRSVIKNTLISISFIFVAISICLGIAYKYSLFGFRKRFQKQKLREKLKNIKKRMNQ</sequence>
<protein>
    <submittedName>
        <fullName evidence="2">Uncharacterized protein</fullName>
    </submittedName>
</protein>
<proteinExistence type="predicted"/>
<evidence type="ECO:0000313" key="3">
    <source>
        <dbReference type="Proteomes" id="UP000018538"/>
    </source>
</evidence>
<feature type="transmembrane region" description="Helical" evidence="1">
    <location>
        <begin position="33"/>
        <end position="51"/>
    </location>
</feature>
<dbReference type="Proteomes" id="UP000018538">
    <property type="component" value="Unassembled WGS sequence"/>
</dbReference>
<gene>
    <name evidence="2" type="ORF">YYC_02789</name>
</gene>
<accession>V7PM71</accession>
<keyword evidence="1" id="KW-0472">Membrane</keyword>
<feature type="transmembrane region" description="Helical" evidence="1">
    <location>
        <begin position="9"/>
        <end position="27"/>
    </location>
</feature>
<dbReference type="NCBIfam" id="TIGR01590">
    <property type="entry name" value="yir-bir-cir_Pla"/>
    <property type="match status" value="1"/>
</dbReference>
<feature type="transmembrane region" description="Helical" evidence="1">
    <location>
        <begin position="315"/>
        <end position="340"/>
    </location>
</feature>
<keyword evidence="1" id="KW-0812">Transmembrane</keyword>
<evidence type="ECO:0000313" key="2">
    <source>
        <dbReference type="EMBL" id="ETB60524.1"/>
    </source>
</evidence>
<dbReference type="InterPro" id="IPR006477">
    <property type="entry name" value="Yir_bir_cir"/>
</dbReference>
<dbReference type="EMBL" id="KI635763">
    <property type="protein sequence ID" value="ETB60524.1"/>
    <property type="molecule type" value="Genomic_DNA"/>
</dbReference>